<feature type="domain" description="Glycosyl transferase family 1" evidence="2">
    <location>
        <begin position="233"/>
        <end position="344"/>
    </location>
</feature>
<dbReference type="STRING" id="1400863.BN873_860001"/>
<dbReference type="GO" id="GO:0016757">
    <property type="term" value="F:glycosyltransferase activity"/>
    <property type="evidence" value="ECO:0007669"/>
    <property type="project" value="InterPro"/>
</dbReference>
<dbReference type="Gene3D" id="3.40.50.2000">
    <property type="entry name" value="Glycogen Phosphorylase B"/>
    <property type="match status" value="1"/>
</dbReference>
<evidence type="ECO:0000313" key="4">
    <source>
        <dbReference type="Proteomes" id="UP000035760"/>
    </source>
</evidence>
<evidence type="ECO:0000313" key="3">
    <source>
        <dbReference type="EMBL" id="CDI04092.1"/>
    </source>
</evidence>
<protein>
    <recommendedName>
        <fullName evidence="2">Glycosyl transferase family 1 domain-containing protein</fullName>
    </recommendedName>
</protein>
<reference evidence="3" key="2">
    <citation type="submission" date="2014-03" db="EMBL/GenBank/DDBJ databases">
        <title>Candidatus Competibacter-lineage genomes retrieved from metagenomes reveal functional metabolic diversity.</title>
        <authorList>
            <person name="McIlroy S.J."/>
            <person name="Albertsen M."/>
            <person name="Andresen E.K."/>
            <person name="Saunders A.M."/>
            <person name="Kristiansen R."/>
            <person name="Stokholm-Bjerregaard M."/>
            <person name="Nielsen K.L."/>
            <person name="Nielsen P.H."/>
        </authorList>
    </citation>
    <scope>NUCLEOTIDE SEQUENCE</scope>
    <source>
        <strain evidence="3">Run_A_D11</strain>
    </source>
</reference>
<organism evidence="3 4">
    <name type="scientific">Candidatus Competibacter denitrificans Run_A_D11</name>
    <dbReference type="NCBI Taxonomy" id="1400863"/>
    <lineage>
        <taxon>Bacteria</taxon>
        <taxon>Pseudomonadati</taxon>
        <taxon>Pseudomonadota</taxon>
        <taxon>Gammaproteobacteria</taxon>
        <taxon>Candidatus Competibacteraceae</taxon>
        <taxon>Candidatus Competibacter</taxon>
    </lineage>
</organism>
<keyword evidence="1" id="KW-1133">Transmembrane helix</keyword>
<keyword evidence="4" id="KW-1185">Reference proteome</keyword>
<dbReference type="OrthoDB" id="6333486at2"/>
<dbReference type="SUPFAM" id="SSF53756">
    <property type="entry name" value="UDP-Glycosyltransferase/glycogen phosphorylase"/>
    <property type="match status" value="1"/>
</dbReference>
<dbReference type="RefSeq" id="WP_048675796.1">
    <property type="nucleotide sequence ID" value="NZ_CBTJ020000098.1"/>
</dbReference>
<gene>
    <name evidence="3" type="ORF">BN873_860001</name>
</gene>
<accession>W6M978</accession>
<feature type="transmembrane region" description="Helical" evidence="1">
    <location>
        <begin position="21"/>
        <end position="47"/>
    </location>
</feature>
<proteinExistence type="predicted"/>
<evidence type="ECO:0000256" key="1">
    <source>
        <dbReference type="SAM" id="Phobius"/>
    </source>
</evidence>
<comment type="caution">
    <text evidence="3">The sequence shown here is derived from an EMBL/GenBank/DDBJ whole genome shotgun (WGS) entry which is preliminary data.</text>
</comment>
<sequence length="454" mass="51344">MVLKRKLKTTIDVMFQRFHDWLFSDFVPARLLIGGAAATIGVIFLAIGRRQAGLDAVARVHRSDYFPALNSVLTSLMAQALAGSQGRVASQLRLAVHEYPDTIPTNDLNRKFFANPKKLFPANIIVLKSPGPNERGVIYLYYSYVYPLFMRLFDAKAVSSRYHLVLEPSWSGHFDPNILTTTQLNAPIFVGSIEPRDAAFLKAVHSNLIPVSVGGNTWVDANVFRPLSNLGIEKDFDLISIAAWARYKRHWALFRAVARMRAMGSTPRLALVGYPLDLTKMDILAQAQIFKIDDLIEIFEQLPPRKVNELLNRSKVHVLWSCREGTPRATIEAMAAGVPSIVREGFNYGHHYPYINDDTGRFATEQDLPKVLIDMIDNYRLYSPRDYVISFMTPEASTQRLNQEICRVALSLGEVWTRDLAIKVSTLGGLMYLDPSDNQRFADDYRFLETVIRS</sequence>
<dbReference type="AlphaFoldDB" id="W6M978"/>
<name>W6M978_9GAMM</name>
<dbReference type="Pfam" id="PF00534">
    <property type="entry name" value="Glycos_transf_1"/>
    <property type="match status" value="1"/>
</dbReference>
<dbReference type="InterPro" id="IPR001296">
    <property type="entry name" value="Glyco_trans_1"/>
</dbReference>
<dbReference type="EMBL" id="CBTJ020000098">
    <property type="protein sequence ID" value="CDI04092.1"/>
    <property type="molecule type" value="Genomic_DNA"/>
</dbReference>
<dbReference type="Proteomes" id="UP000035760">
    <property type="component" value="Unassembled WGS sequence"/>
</dbReference>
<evidence type="ECO:0000259" key="2">
    <source>
        <dbReference type="Pfam" id="PF00534"/>
    </source>
</evidence>
<keyword evidence="1" id="KW-0812">Transmembrane</keyword>
<reference evidence="3" key="1">
    <citation type="submission" date="2013-07" db="EMBL/GenBank/DDBJ databases">
        <authorList>
            <person name="McIlroy S."/>
        </authorList>
    </citation>
    <scope>NUCLEOTIDE SEQUENCE [LARGE SCALE GENOMIC DNA]</scope>
    <source>
        <strain evidence="3">Run_A_D11</strain>
    </source>
</reference>
<keyword evidence="1" id="KW-0472">Membrane</keyword>